<proteinExistence type="predicted"/>
<dbReference type="AlphaFoldDB" id="A0A814XEI6"/>
<dbReference type="EMBL" id="CAJNOO010001918">
    <property type="protein sequence ID" value="CAF1214666.1"/>
    <property type="molecule type" value="Genomic_DNA"/>
</dbReference>
<gene>
    <name evidence="1" type="ORF">RFH988_LOCUS25310</name>
</gene>
<sequence length="30" mass="3261">MFLPPVEIGSGIVRGLVKKGINTTAYVRDE</sequence>
<evidence type="ECO:0000313" key="2">
    <source>
        <dbReference type="Proteomes" id="UP000663882"/>
    </source>
</evidence>
<name>A0A814XEI6_9BILA</name>
<dbReference type="Proteomes" id="UP000663882">
    <property type="component" value="Unassembled WGS sequence"/>
</dbReference>
<evidence type="ECO:0000313" key="1">
    <source>
        <dbReference type="EMBL" id="CAF1214666.1"/>
    </source>
</evidence>
<comment type="caution">
    <text evidence="1">The sequence shown here is derived from an EMBL/GenBank/DDBJ whole genome shotgun (WGS) entry which is preliminary data.</text>
</comment>
<feature type="non-terminal residue" evidence="1">
    <location>
        <position position="30"/>
    </location>
</feature>
<reference evidence="1" key="1">
    <citation type="submission" date="2021-02" db="EMBL/GenBank/DDBJ databases">
        <authorList>
            <person name="Nowell W R."/>
        </authorList>
    </citation>
    <scope>NUCLEOTIDE SEQUENCE</scope>
</reference>
<accession>A0A814XEI6</accession>
<organism evidence="1 2">
    <name type="scientific">Rotaria sordida</name>
    <dbReference type="NCBI Taxonomy" id="392033"/>
    <lineage>
        <taxon>Eukaryota</taxon>
        <taxon>Metazoa</taxon>
        <taxon>Spiralia</taxon>
        <taxon>Gnathifera</taxon>
        <taxon>Rotifera</taxon>
        <taxon>Eurotatoria</taxon>
        <taxon>Bdelloidea</taxon>
        <taxon>Philodinida</taxon>
        <taxon>Philodinidae</taxon>
        <taxon>Rotaria</taxon>
    </lineage>
</organism>
<protein>
    <submittedName>
        <fullName evidence="1">Uncharacterized protein</fullName>
    </submittedName>
</protein>